<reference evidence="2" key="5">
    <citation type="journal article" date="2021" name="G3 (Bethesda)">
        <title>Aegilops tauschii genome assembly Aet v5.0 features greater sequence contiguity and improved annotation.</title>
        <authorList>
            <person name="Wang L."/>
            <person name="Zhu T."/>
            <person name="Rodriguez J.C."/>
            <person name="Deal K.R."/>
            <person name="Dubcovsky J."/>
            <person name="McGuire P.E."/>
            <person name="Lux T."/>
            <person name="Spannagl M."/>
            <person name="Mayer K.F.X."/>
            <person name="Baldrich P."/>
            <person name="Meyers B.C."/>
            <person name="Huo N."/>
            <person name="Gu Y.Q."/>
            <person name="Zhou H."/>
            <person name="Devos K.M."/>
            <person name="Bennetzen J.L."/>
            <person name="Unver T."/>
            <person name="Budak H."/>
            <person name="Gulick P.J."/>
            <person name="Galiba G."/>
            <person name="Kalapos B."/>
            <person name="Nelson D.R."/>
            <person name="Li P."/>
            <person name="You F.M."/>
            <person name="Luo M.C."/>
            <person name="Dvorak J."/>
        </authorList>
    </citation>
    <scope>NUCLEOTIDE SEQUENCE [LARGE SCALE GENOMIC DNA]</scope>
    <source>
        <strain evidence="2">cv. AL8/78</strain>
    </source>
</reference>
<sequence>WASNLTRSLSFLFSSVRPTCSLSPPHPTRTSKRGGRDDGELRPPPPPDVGAAARRRRPARR</sequence>
<evidence type="ECO:0000313" key="2">
    <source>
        <dbReference type="EnsemblPlants" id="AET6Gv20144000.9"/>
    </source>
</evidence>
<dbReference type="AlphaFoldDB" id="A0A453MYB2"/>
<dbReference type="Proteomes" id="UP000015105">
    <property type="component" value="Chromosome 6D"/>
</dbReference>
<evidence type="ECO:0000256" key="1">
    <source>
        <dbReference type="SAM" id="MobiDB-lite"/>
    </source>
</evidence>
<name>A0A453MYB2_AEGTS</name>
<feature type="region of interest" description="Disordered" evidence="1">
    <location>
        <begin position="17"/>
        <end position="61"/>
    </location>
</feature>
<reference evidence="2" key="4">
    <citation type="submission" date="2019-03" db="UniProtKB">
        <authorList>
            <consortium name="EnsemblPlants"/>
        </authorList>
    </citation>
    <scope>IDENTIFICATION</scope>
</reference>
<proteinExistence type="predicted"/>
<accession>A0A453MYB2</accession>
<reference evidence="2" key="3">
    <citation type="journal article" date="2017" name="Nature">
        <title>Genome sequence of the progenitor of the wheat D genome Aegilops tauschii.</title>
        <authorList>
            <person name="Luo M.C."/>
            <person name="Gu Y.Q."/>
            <person name="Puiu D."/>
            <person name="Wang H."/>
            <person name="Twardziok S.O."/>
            <person name="Deal K.R."/>
            <person name="Huo N."/>
            <person name="Zhu T."/>
            <person name="Wang L."/>
            <person name="Wang Y."/>
            <person name="McGuire P.E."/>
            <person name="Liu S."/>
            <person name="Long H."/>
            <person name="Ramasamy R.K."/>
            <person name="Rodriguez J.C."/>
            <person name="Van S.L."/>
            <person name="Yuan L."/>
            <person name="Wang Z."/>
            <person name="Xia Z."/>
            <person name="Xiao L."/>
            <person name="Anderson O.D."/>
            <person name="Ouyang S."/>
            <person name="Liang Y."/>
            <person name="Zimin A.V."/>
            <person name="Pertea G."/>
            <person name="Qi P."/>
            <person name="Bennetzen J.L."/>
            <person name="Dai X."/>
            <person name="Dawson M.W."/>
            <person name="Muller H.G."/>
            <person name="Kugler K."/>
            <person name="Rivarola-Duarte L."/>
            <person name="Spannagl M."/>
            <person name="Mayer K.F.X."/>
            <person name="Lu F.H."/>
            <person name="Bevan M.W."/>
            <person name="Leroy P."/>
            <person name="Li P."/>
            <person name="You F.M."/>
            <person name="Sun Q."/>
            <person name="Liu Z."/>
            <person name="Lyons E."/>
            <person name="Wicker T."/>
            <person name="Salzberg S.L."/>
            <person name="Devos K.M."/>
            <person name="Dvorak J."/>
        </authorList>
    </citation>
    <scope>NUCLEOTIDE SEQUENCE [LARGE SCALE GENOMIC DNA]</scope>
    <source>
        <strain evidence="2">cv. AL8/78</strain>
    </source>
</reference>
<organism evidence="2 3">
    <name type="scientific">Aegilops tauschii subsp. strangulata</name>
    <name type="common">Goatgrass</name>
    <dbReference type="NCBI Taxonomy" id="200361"/>
    <lineage>
        <taxon>Eukaryota</taxon>
        <taxon>Viridiplantae</taxon>
        <taxon>Streptophyta</taxon>
        <taxon>Embryophyta</taxon>
        <taxon>Tracheophyta</taxon>
        <taxon>Spermatophyta</taxon>
        <taxon>Magnoliopsida</taxon>
        <taxon>Liliopsida</taxon>
        <taxon>Poales</taxon>
        <taxon>Poaceae</taxon>
        <taxon>BOP clade</taxon>
        <taxon>Pooideae</taxon>
        <taxon>Triticodae</taxon>
        <taxon>Triticeae</taxon>
        <taxon>Triticinae</taxon>
        <taxon>Aegilops</taxon>
    </lineage>
</organism>
<keyword evidence="3" id="KW-1185">Reference proteome</keyword>
<reference evidence="3" key="2">
    <citation type="journal article" date="2017" name="Nat. Plants">
        <title>The Aegilops tauschii genome reveals multiple impacts of transposons.</title>
        <authorList>
            <person name="Zhao G."/>
            <person name="Zou C."/>
            <person name="Li K."/>
            <person name="Wang K."/>
            <person name="Li T."/>
            <person name="Gao L."/>
            <person name="Zhang X."/>
            <person name="Wang H."/>
            <person name="Yang Z."/>
            <person name="Liu X."/>
            <person name="Jiang W."/>
            <person name="Mao L."/>
            <person name="Kong X."/>
            <person name="Jiao Y."/>
            <person name="Jia J."/>
        </authorList>
    </citation>
    <scope>NUCLEOTIDE SEQUENCE [LARGE SCALE GENOMIC DNA]</scope>
    <source>
        <strain evidence="3">cv. AL8/78</strain>
    </source>
</reference>
<dbReference type="EnsemblPlants" id="AET6Gv20144000.9">
    <property type="protein sequence ID" value="AET6Gv20144000.9"/>
    <property type="gene ID" value="AET6Gv20144000"/>
</dbReference>
<protein>
    <submittedName>
        <fullName evidence="2">Uncharacterized protein</fullName>
    </submittedName>
</protein>
<dbReference type="Gramene" id="AET6Gv20144000.9">
    <property type="protein sequence ID" value="AET6Gv20144000.9"/>
    <property type="gene ID" value="AET6Gv20144000"/>
</dbReference>
<reference evidence="3" key="1">
    <citation type="journal article" date="2014" name="Science">
        <title>Ancient hybridizations among the ancestral genomes of bread wheat.</title>
        <authorList>
            <consortium name="International Wheat Genome Sequencing Consortium,"/>
            <person name="Marcussen T."/>
            <person name="Sandve S.R."/>
            <person name="Heier L."/>
            <person name="Spannagl M."/>
            <person name="Pfeifer M."/>
            <person name="Jakobsen K.S."/>
            <person name="Wulff B.B."/>
            <person name="Steuernagel B."/>
            <person name="Mayer K.F."/>
            <person name="Olsen O.A."/>
        </authorList>
    </citation>
    <scope>NUCLEOTIDE SEQUENCE [LARGE SCALE GENOMIC DNA]</scope>
    <source>
        <strain evidence="3">cv. AL8/78</strain>
    </source>
</reference>
<evidence type="ECO:0000313" key="3">
    <source>
        <dbReference type="Proteomes" id="UP000015105"/>
    </source>
</evidence>